<dbReference type="Proteomes" id="UP000272729">
    <property type="component" value="Unassembled WGS sequence"/>
</dbReference>
<keyword evidence="2" id="KW-0482">Metalloprotease</keyword>
<reference evidence="2 3" key="1">
    <citation type="submission" date="2018-10" db="EMBL/GenBank/DDBJ databases">
        <title>Sequencing the genomes of 1000 actinobacteria strains.</title>
        <authorList>
            <person name="Klenk H.-P."/>
        </authorList>
    </citation>
    <scope>NUCLEOTIDE SEQUENCE [LARGE SCALE GENOMIC DNA]</scope>
    <source>
        <strain evidence="2 3">DSM 43911</strain>
    </source>
</reference>
<keyword evidence="2" id="KW-0378">Hydrolase</keyword>
<dbReference type="EMBL" id="RBXR01000001">
    <property type="protein sequence ID" value="RKT67685.1"/>
    <property type="molecule type" value="Genomic_DNA"/>
</dbReference>
<dbReference type="GO" id="GO:0008237">
    <property type="term" value="F:metallopeptidase activity"/>
    <property type="evidence" value="ECO:0007669"/>
    <property type="project" value="UniProtKB-KW"/>
</dbReference>
<dbReference type="SUPFAM" id="SSF55486">
    <property type="entry name" value="Metalloproteases ('zincins'), catalytic domain"/>
    <property type="match status" value="1"/>
</dbReference>
<dbReference type="NCBIfam" id="TIGR03296">
    <property type="entry name" value="M6dom_TIGR03296"/>
    <property type="match status" value="1"/>
</dbReference>
<name>A0A495X369_9PSEU</name>
<keyword evidence="2" id="KW-0645">Protease</keyword>
<proteinExistence type="predicted"/>
<dbReference type="AlphaFoldDB" id="A0A495X369"/>
<keyword evidence="1" id="KW-0732">Signal</keyword>
<sequence length="378" mass="40272">MRSVLMSLTLVAGLLVAAPVATAAPGCALPGRTGWTDEGHDTDRVQFQPSVGARRVLTLFVDFPDAPATDATTEYENALAPADGWLREASYGRVSLSVTPLRRWLRMPQVSTSYGFDRGITFEQHELYVRQAVAAADPYADFSAYDLVYVVPTRAASAITFSPTYLYDRQTAGVVADGTRVKWAVTYGQDMWRWGFKVAAHETGHTFGLPDLYAFTAPGHQYVGGWDVMGLISGPAPRHFGWHAWKLGWIDDSQVTCATTRGRWTVGLTSGGVVGGVKIAVVRTGETTAYVVESRRATGLDARACSTGALVYRVDSAVRTGSGPIRVVDGNPGVTPPAGCAALDMAALRPGQSVQDGSVRVEVLSAGSGGDLVRLTVA</sequence>
<dbReference type="RefSeq" id="WP_121218155.1">
    <property type="nucleotide sequence ID" value="NZ_JBIUBA010000023.1"/>
</dbReference>
<organism evidence="2 3">
    <name type="scientific">Saccharothrix variisporea</name>
    <dbReference type="NCBI Taxonomy" id="543527"/>
    <lineage>
        <taxon>Bacteria</taxon>
        <taxon>Bacillati</taxon>
        <taxon>Actinomycetota</taxon>
        <taxon>Actinomycetes</taxon>
        <taxon>Pseudonocardiales</taxon>
        <taxon>Pseudonocardiaceae</taxon>
        <taxon>Saccharothrix</taxon>
    </lineage>
</organism>
<dbReference type="GO" id="GO:0006508">
    <property type="term" value="P:proteolysis"/>
    <property type="evidence" value="ECO:0007669"/>
    <property type="project" value="UniProtKB-KW"/>
</dbReference>
<dbReference type="OrthoDB" id="8780795at2"/>
<evidence type="ECO:0000256" key="1">
    <source>
        <dbReference type="SAM" id="SignalP"/>
    </source>
</evidence>
<evidence type="ECO:0000313" key="3">
    <source>
        <dbReference type="Proteomes" id="UP000272729"/>
    </source>
</evidence>
<keyword evidence="3" id="KW-1185">Reference proteome</keyword>
<dbReference type="InterPro" id="IPR008757">
    <property type="entry name" value="Peptidase_M6-like_domain"/>
</dbReference>
<evidence type="ECO:0000313" key="2">
    <source>
        <dbReference type="EMBL" id="RKT67685.1"/>
    </source>
</evidence>
<feature type="chain" id="PRO_5019840836" evidence="1">
    <location>
        <begin position="24"/>
        <end position="378"/>
    </location>
</feature>
<feature type="signal peptide" evidence="1">
    <location>
        <begin position="1"/>
        <end position="23"/>
    </location>
</feature>
<dbReference type="PANTHER" id="PTHR41775:SF1">
    <property type="entry name" value="PEPTIDASE M6-LIKE DOMAIN-CONTAINING PROTEIN"/>
    <property type="match status" value="1"/>
</dbReference>
<comment type="caution">
    <text evidence="2">The sequence shown here is derived from an EMBL/GenBank/DDBJ whole genome shotgun (WGS) entry which is preliminary data.</text>
</comment>
<accession>A0A495X369</accession>
<dbReference type="PANTHER" id="PTHR41775">
    <property type="entry name" value="SECRETED PROTEIN-RELATED"/>
    <property type="match status" value="1"/>
</dbReference>
<gene>
    <name evidence="2" type="ORF">DFJ66_0861</name>
</gene>
<protein>
    <submittedName>
        <fullName evidence="2">M6 family metalloprotease-like protein</fullName>
    </submittedName>
</protein>